<proteinExistence type="predicted"/>
<protein>
    <submittedName>
        <fullName evidence="1">Uncharacterized protein</fullName>
    </submittedName>
</protein>
<accession>A0A6C0BNU1</accession>
<dbReference type="EMBL" id="MN739195">
    <property type="protein sequence ID" value="QHS93038.1"/>
    <property type="molecule type" value="Genomic_DNA"/>
</dbReference>
<sequence>MCKIDASTVVSIIVVILPMYEQGPAPSVSIQCK</sequence>
<dbReference type="AlphaFoldDB" id="A0A6C0BNU1"/>
<organism evidence="1">
    <name type="scientific">viral metagenome</name>
    <dbReference type="NCBI Taxonomy" id="1070528"/>
    <lineage>
        <taxon>unclassified sequences</taxon>
        <taxon>metagenomes</taxon>
        <taxon>organismal metagenomes</taxon>
    </lineage>
</organism>
<evidence type="ECO:0000313" key="1">
    <source>
        <dbReference type="EMBL" id="QHS93038.1"/>
    </source>
</evidence>
<name>A0A6C0BNU1_9ZZZZ</name>
<reference evidence="1" key="1">
    <citation type="journal article" date="2020" name="Nature">
        <title>Giant virus diversity and host interactions through global metagenomics.</title>
        <authorList>
            <person name="Schulz F."/>
            <person name="Roux S."/>
            <person name="Paez-Espino D."/>
            <person name="Jungbluth S."/>
            <person name="Walsh D.A."/>
            <person name="Denef V.J."/>
            <person name="McMahon K.D."/>
            <person name="Konstantinidis K.T."/>
            <person name="Eloe-Fadrosh E.A."/>
            <person name="Kyrpides N.C."/>
            <person name="Woyke T."/>
        </authorList>
    </citation>
    <scope>NUCLEOTIDE SEQUENCE</scope>
    <source>
        <strain evidence="1">GVMAG-M-3300017651-5</strain>
    </source>
</reference>